<feature type="domain" description="FHA" evidence="3">
    <location>
        <begin position="78"/>
        <end position="127"/>
    </location>
</feature>
<dbReference type="SUPFAM" id="SSF49879">
    <property type="entry name" value="SMAD/FHA domain"/>
    <property type="match status" value="1"/>
</dbReference>
<dbReference type="Proteomes" id="UP000065151">
    <property type="component" value="Chromosome"/>
</dbReference>
<proteinExistence type="predicted"/>
<dbReference type="KEGG" id="psul:AU252_02655"/>
<dbReference type="STRING" id="121292.AU252_02655"/>
<dbReference type="InterPro" id="IPR008984">
    <property type="entry name" value="SMAD_FHA_dom_sf"/>
</dbReference>
<dbReference type="InterPro" id="IPR000253">
    <property type="entry name" value="FHA_dom"/>
</dbReference>
<dbReference type="Pfam" id="PF00498">
    <property type="entry name" value="FHA"/>
    <property type="match status" value="1"/>
</dbReference>
<dbReference type="CDD" id="cd22684">
    <property type="entry name" value="FHA_GarA_OdhI-like"/>
    <property type="match status" value="1"/>
</dbReference>
<evidence type="ECO:0000313" key="4">
    <source>
        <dbReference type="EMBL" id="ALV40207.1"/>
    </source>
</evidence>
<evidence type="ECO:0000313" key="5">
    <source>
        <dbReference type="Proteomes" id="UP000065151"/>
    </source>
</evidence>
<dbReference type="PROSITE" id="PS50006">
    <property type="entry name" value="FHA_DOMAIN"/>
    <property type="match status" value="1"/>
</dbReference>
<dbReference type="Gene3D" id="2.60.200.20">
    <property type="match status" value="1"/>
</dbReference>
<gene>
    <name evidence="4" type="ORF">AU252_02655</name>
</gene>
<evidence type="ECO:0000259" key="3">
    <source>
        <dbReference type="PROSITE" id="PS50006"/>
    </source>
</evidence>
<evidence type="ECO:0000256" key="1">
    <source>
        <dbReference type="ARBA" id="ARBA00022553"/>
    </source>
</evidence>
<sequence length="158" mass="16888">MVGHEQDPAEGEYGTGAARASETTSIHLTPVSDEPTIAPKLSTDEHSSVEALPAGSALLVAHSGPNAGARFLLDTDTTTAGRHPDADIFLDDVTVSRRHVEFRRTARSFEVVDTGSLNGTYVNHDRVDSVELKSGNEVQIGKFRLTFYLSPARAAGRA</sequence>
<organism evidence="4">
    <name type="scientific">Pseudarthrobacter sulfonivorans</name>
    <dbReference type="NCBI Taxonomy" id="121292"/>
    <lineage>
        <taxon>Bacteria</taxon>
        <taxon>Bacillati</taxon>
        <taxon>Actinomycetota</taxon>
        <taxon>Actinomycetes</taxon>
        <taxon>Micrococcales</taxon>
        <taxon>Micrococcaceae</taxon>
        <taxon>Pseudarthrobacter</taxon>
    </lineage>
</organism>
<dbReference type="AlphaFoldDB" id="A0A0U3NTP1"/>
<dbReference type="InterPro" id="IPR050923">
    <property type="entry name" value="Cell_Proc_Reg/RNA_Proc"/>
</dbReference>
<dbReference type="EMBL" id="CP013747">
    <property type="protein sequence ID" value="ALV40207.1"/>
    <property type="molecule type" value="Genomic_DNA"/>
</dbReference>
<name>A0A0U3NTP1_9MICC</name>
<dbReference type="PANTHER" id="PTHR23308">
    <property type="entry name" value="NUCLEAR INHIBITOR OF PROTEIN PHOSPHATASE-1"/>
    <property type="match status" value="1"/>
</dbReference>
<reference evidence="4 5" key="1">
    <citation type="submission" date="2015-12" db="EMBL/GenBank/DDBJ databases">
        <authorList>
            <person name="Shamseldin A."/>
            <person name="Moawad H."/>
            <person name="Abd El-Rahim W.M."/>
            <person name="Sadowsky M.J."/>
        </authorList>
    </citation>
    <scope>NUCLEOTIDE SEQUENCE [LARGE SCALE GENOMIC DNA]</scope>
    <source>
        <strain evidence="4 5">Ar51</strain>
    </source>
</reference>
<keyword evidence="1" id="KW-0597">Phosphoprotein</keyword>
<feature type="region of interest" description="Disordered" evidence="2">
    <location>
        <begin position="1"/>
        <end position="47"/>
    </location>
</feature>
<evidence type="ECO:0000256" key="2">
    <source>
        <dbReference type="SAM" id="MobiDB-lite"/>
    </source>
</evidence>
<accession>A0A0U3NTP1</accession>
<dbReference type="SMART" id="SM00240">
    <property type="entry name" value="FHA"/>
    <property type="match status" value="1"/>
</dbReference>
<protein>
    <recommendedName>
        <fullName evidence="3">FHA domain-containing protein</fullName>
    </recommendedName>
</protein>
<dbReference type="RefSeq" id="WP_058929404.1">
    <property type="nucleotide sequence ID" value="NZ_CP013747.1"/>
</dbReference>